<dbReference type="KEGG" id="lmd:METH_06175"/>
<dbReference type="Proteomes" id="UP000018780">
    <property type="component" value="Chromosome"/>
</dbReference>
<dbReference type="AlphaFoldDB" id="V9W175"/>
<organism evidence="1 2">
    <name type="scientific">Leisingera methylohalidivorans DSM 14336</name>
    <dbReference type="NCBI Taxonomy" id="999552"/>
    <lineage>
        <taxon>Bacteria</taxon>
        <taxon>Pseudomonadati</taxon>
        <taxon>Pseudomonadota</taxon>
        <taxon>Alphaproteobacteria</taxon>
        <taxon>Rhodobacterales</taxon>
        <taxon>Roseobacteraceae</taxon>
        <taxon>Leisingera</taxon>
    </lineage>
</organism>
<dbReference type="EMBL" id="CP006773">
    <property type="protein sequence ID" value="AHD02917.1"/>
    <property type="molecule type" value="Genomic_DNA"/>
</dbReference>
<accession>V9W175</accession>
<sequence>MALAGGGILPHPQVPALRGRPFGGFGLGSQPSGWLPASRAAAAPNRCGCAKGTAASGRERSGPEGRIQNPLHLSAWLFSLTLELGKPAAR</sequence>
<keyword evidence="2" id="KW-1185">Reference proteome</keyword>
<gene>
    <name evidence="1" type="ORF">METH_06175</name>
</gene>
<dbReference type="STRING" id="999552.METH_06175"/>
<proteinExistence type="predicted"/>
<protein>
    <submittedName>
        <fullName evidence="1">Uncharacterized protein</fullName>
    </submittedName>
</protein>
<evidence type="ECO:0000313" key="2">
    <source>
        <dbReference type="Proteomes" id="UP000018780"/>
    </source>
</evidence>
<evidence type="ECO:0000313" key="1">
    <source>
        <dbReference type="EMBL" id="AHD02917.1"/>
    </source>
</evidence>
<reference evidence="1 2" key="1">
    <citation type="submission" date="2013-09" db="EMBL/GenBank/DDBJ databases">
        <authorList>
            <consortium name="DOE Joint Genome Institute"/>
            <person name="Klenk H.-P."/>
            <person name="Huntemann M."/>
            <person name="Han J."/>
            <person name="Chen A."/>
            <person name="Kyrpides N."/>
            <person name="Mavromatis K."/>
            <person name="Markowitz V."/>
            <person name="Palaniappan K."/>
            <person name="Ivanova N."/>
            <person name="Schaumberg A."/>
            <person name="Pati A."/>
            <person name="Liolios K."/>
            <person name="Nordberg H.P."/>
            <person name="Cantor M.N."/>
            <person name="Hua S.X."/>
            <person name="Woyke T."/>
        </authorList>
    </citation>
    <scope>NUCLEOTIDE SEQUENCE [LARGE SCALE GENOMIC DNA]</scope>
    <source>
        <strain evidence="1 2">DSM 14336</strain>
    </source>
</reference>
<name>V9W175_9RHOB</name>
<dbReference type="PATRIC" id="fig|999552.6.peg.1244"/>
<dbReference type="HOGENOM" id="CLU_2437214_0_0_5"/>